<reference evidence="1" key="1">
    <citation type="submission" date="2022-02" db="EMBL/GenBank/DDBJ databases">
        <title>Plant Genome Project.</title>
        <authorList>
            <person name="Zhang R.-G."/>
        </authorList>
    </citation>
    <scope>NUCLEOTIDE SEQUENCE</scope>
    <source>
        <strain evidence="1">AT1</strain>
    </source>
</reference>
<evidence type="ECO:0000313" key="1">
    <source>
        <dbReference type="EMBL" id="KAI8569107.1"/>
    </source>
</evidence>
<gene>
    <name evidence="1" type="ORF">RHMOL_Rhmol02G0253400</name>
</gene>
<evidence type="ECO:0000313" key="2">
    <source>
        <dbReference type="Proteomes" id="UP001062846"/>
    </source>
</evidence>
<keyword evidence="2" id="KW-1185">Reference proteome</keyword>
<name>A0ACC0PTM5_RHOML</name>
<organism evidence="1 2">
    <name type="scientific">Rhododendron molle</name>
    <name type="common">Chinese azalea</name>
    <name type="synonym">Azalea mollis</name>
    <dbReference type="NCBI Taxonomy" id="49168"/>
    <lineage>
        <taxon>Eukaryota</taxon>
        <taxon>Viridiplantae</taxon>
        <taxon>Streptophyta</taxon>
        <taxon>Embryophyta</taxon>
        <taxon>Tracheophyta</taxon>
        <taxon>Spermatophyta</taxon>
        <taxon>Magnoliopsida</taxon>
        <taxon>eudicotyledons</taxon>
        <taxon>Gunneridae</taxon>
        <taxon>Pentapetalae</taxon>
        <taxon>asterids</taxon>
        <taxon>Ericales</taxon>
        <taxon>Ericaceae</taxon>
        <taxon>Ericoideae</taxon>
        <taxon>Rhodoreae</taxon>
        <taxon>Rhododendron</taxon>
    </lineage>
</organism>
<comment type="caution">
    <text evidence="1">The sequence shown here is derived from an EMBL/GenBank/DDBJ whole genome shotgun (WGS) entry which is preliminary data.</text>
</comment>
<proteinExistence type="predicted"/>
<protein>
    <submittedName>
        <fullName evidence="1">Uncharacterized protein</fullName>
    </submittedName>
</protein>
<dbReference type="Proteomes" id="UP001062846">
    <property type="component" value="Chromosome 2"/>
</dbReference>
<sequence>MENRFRVWTYREGEPPLFHNGPMNDIYSIEGQFIDELGLGVNSSFLASRPDEALAFFLPVSITNIVRFVYRPYTTYSRVRLQNIAPDVTAANPNLYKNFIRVLCNANASEGFLPVRDVSLPEIKIPYGKLGPPHLGQPLDHRSILAFFAGGEHGYVRRQLFKYWEGQKDCDIQVHMYLPKTLNYFELMGQTKFCLCPSGYEVASPRVVESIYAGCVPVIVSDSYVLPFSDVLDWSKFSVHVPVSKIPEIKNILQGISMEKYLVMQKRVTEIGKSDRFERVEEGLARARAAILKAIRTRSYASYKNEDFIPRGSIYKNPYAFHQSYIEMQKRLKVWTYKEGEPPLFHIGPMQDIYSIEGQFIDEIERAKSPFRARSPDEALVFFLPVSVARIVKYLYKPRSDFARDRLQNVVIDYVAGVSKKYEYWNRSRGADHFFVSCHDWGPDISTSNPKLFKNFIRVLCNANTSEGFKPSRDVSLPEIKMAYKELGPPHLGQPPSNRSILAFFAGGEHGHVRKILLKIWKNKDNDIQVHEYLPKTLDYFALMGKAKFCLCPSGYEVASPRVVESIYAECVPVIISDGYVLPFSDVLDWREFSIHVPVSKIPEIKTILLGISMDKYLKMQERVKQVQRHFLVNQPAQPFDLLQMVLHSVWLRRLNVRLPTIVSE</sequence>
<dbReference type="EMBL" id="CM046389">
    <property type="protein sequence ID" value="KAI8569107.1"/>
    <property type="molecule type" value="Genomic_DNA"/>
</dbReference>
<accession>A0ACC0PTM5</accession>